<dbReference type="InterPro" id="IPR027417">
    <property type="entry name" value="P-loop_NTPase"/>
</dbReference>
<feature type="non-terminal residue" evidence="1">
    <location>
        <position position="87"/>
    </location>
</feature>
<sequence>MGGVDPQEKLFIVKNNLESRRQAVRRFAIGRSRVDASVRMMRLDRETEKMAFKTDIEIAREAQKRPIMEIGEKLGIPAEHLLPYGHD</sequence>
<name>A0ABT2X835_9RHOB</name>
<comment type="caution">
    <text evidence="1">The sequence shown here is derived from an EMBL/GenBank/DDBJ whole genome shotgun (WGS) entry which is preliminary data.</text>
</comment>
<dbReference type="EMBL" id="JAOVQO010000020">
    <property type="protein sequence ID" value="MCU9850058.1"/>
    <property type="molecule type" value="Genomic_DNA"/>
</dbReference>
<evidence type="ECO:0000313" key="2">
    <source>
        <dbReference type="Proteomes" id="UP001209535"/>
    </source>
</evidence>
<keyword evidence="2" id="KW-1185">Reference proteome</keyword>
<organism evidence="1 2">
    <name type="scientific">Albidovulum salinarum</name>
    <dbReference type="NCBI Taxonomy" id="2984153"/>
    <lineage>
        <taxon>Bacteria</taxon>
        <taxon>Pseudomonadati</taxon>
        <taxon>Pseudomonadota</taxon>
        <taxon>Alphaproteobacteria</taxon>
        <taxon>Rhodobacterales</taxon>
        <taxon>Paracoccaceae</taxon>
        <taxon>Albidovulum</taxon>
    </lineage>
</organism>
<reference evidence="1 2" key="1">
    <citation type="submission" date="2022-10" db="EMBL/GenBank/DDBJ databases">
        <title>Defluviimonas sp. nov., isolated from ocean surface sediments.</title>
        <authorList>
            <person name="He W."/>
            <person name="Wang L."/>
            <person name="Zhang D.-F."/>
        </authorList>
    </citation>
    <scope>NUCLEOTIDE SEQUENCE [LARGE SCALE GENOMIC DNA]</scope>
    <source>
        <strain evidence="1 2">WL0024</strain>
    </source>
</reference>
<dbReference type="RefSeq" id="WP_263339587.1">
    <property type="nucleotide sequence ID" value="NZ_JAOVQO010000020.1"/>
</dbReference>
<accession>A0ABT2X835</accession>
<proteinExistence type="predicted"/>
<dbReference type="Gene3D" id="3.40.50.300">
    <property type="entry name" value="P-loop containing nucleotide triphosphate hydrolases"/>
    <property type="match status" value="1"/>
</dbReference>
<gene>
    <name evidence="1" type="ORF">OEZ60_18825</name>
</gene>
<protein>
    <submittedName>
        <fullName evidence="1">Uncharacterized protein</fullName>
    </submittedName>
</protein>
<dbReference type="Proteomes" id="UP001209535">
    <property type="component" value="Unassembled WGS sequence"/>
</dbReference>
<evidence type="ECO:0000313" key="1">
    <source>
        <dbReference type="EMBL" id="MCU9850058.1"/>
    </source>
</evidence>